<keyword evidence="2" id="KW-0813">Transport</keyword>
<keyword evidence="6 9" id="KW-0496">Mitochondrion</keyword>
<organism evidence="9">
    <name type="scientific">Cyanidiaceae sp. MX-AZ01</name>
    <dbReference type="NCBI Taxonomy" id="1503164"/>
    <lineage>
        <taxon>Eukaryota</taxon>
        <taxon>Rhodophyta</taxon>
        <taxon>Bangiophyceae</taxon>
        <taxon>Cyanidiales</taxon>
        <taxon>Cyanidiaceae</taxon>
    </lineage>
</organism>
<dbReference type="GO" id="GO:0031966">
    <property type="term" value="C:mitochondrial membrane"/>
    <property type="evidence" value="ECO:0007669"/>
    <property type="project" value="UniProtKB-SubCell"/>
</dbReference>
<keyword evidence="5" id="KW-0406">Ion transport</keyword>
<dbReference type="InterPro" id="IPR008688">
    <property type="entry name" value="ATP_synth_Bsub_B/MI25"/>
</dbReference>
<keyword evidence="3" id="KW-0138">CF(0)</keyword>
<keyword evidence="7 8" id="KW-0472">Membrane</keyword>
<accession>A0A060ADJ0</accession>
<dbReference type="GO" id="GO:0015986">
    <property type="term" value="P:proton motive force-driven ATP synthesis"/>
    <property type="evidence" value="ECO:0007669"/>
    <property type="project" value="InterPro"/>
</dbReference>
<dbReference type="GO" id="GO:0015078">
    <property type="term" value="F:proton transmembrane transporter activity"/>
    <property type="evidence" value="ECO:0007669"/>
    <property type="project" value="InterPro"/>
</dbReference>
<reference evidence="9" key="1">
    <citation type="submission" date="2014-03" db="EMBL/GenBank/DDBJ databases">
        <title>Metagenomic reconstruction of the complete chloroplast and mitochondrial genomes of a novel unicellular red alga from the Cyanidiaceae family.</title>
        <authorList>
            <person name="Servin-Garciduenas L.E."/>
            <person name="Martinez-Romero E."/>
        </authorList>
    </citation>
    <scope>NUCLEOTIDE SEQUENCE</scope>
    <source>
        <strain evidence="9">MX-AZ01</strain>
    </source>
</reference>
<dbReference type="AlphaFoldDB" id="A0A060ADJ0"/>
<keyword evidence="4" id="KW-0375">Hydrogen ion transport</keyword>
<keyword evidence="8" id="KW-0812">Transmembrane</keyword>
<comment type="subcellular location">
    <subcellularLocation>
        <location evidence="1">Mitochondrion membrane</location>
    </subcellularLocation>
</comment>
<dbReference type="EMBL" id="KJ569774">
    <property type="protein sequence ID" value="AIA61051.1"/>
    <property type="molecule type" value="Genomic_DNA"/>
</dbReference>
<name>A0A060ADJ0_9RHOD</name>
<geneLocation type="mitochondrion" evidence="9"/>
<dbReference type="Pfam" id="PF05405">
    <property type="entry name" value="Mt_ATP-synt_B"/>
    <property type="match status" value="1"/>
</dbReference>
<evidence type="ECO:0000256" key="8">
    <source>
        <dbReference type="SAM" id="Phobius"/>
    </source>
</evidence>
<evidence type="ECO:0000256" key="6">
    <source>
        <dbReference type="ARBA" id="ARBA00023128"/>
    </source>
</evidence>
<feature type="transmembrane region" description="Helical" evidence="8">
    <location>
        <begin position="25"/>
        <end position="45"/>
    </location>
</feature>
<evidence type="ECO:0000256" key="7">
    <source>
        <dbReference type="ARBA" id="ARBA00023136"/>
    </source>
</evidence>
<gene>
    <name evidence="9" type="primary">ymf39</name>
</gene>
<proteinExistence type="predicted"/>
<evidence type="ECO:0000256" key="2">
    <source>
        <dbReference type="ARBA" id="ARBA00022448"/>
    </source>
</evidence>
<sequence>MMKYFFLLIVFLTVNKLFILNEESLVLLCFLVFVFIIIIKINHFVRNYLDNKINDLKKSFETDINTIKSQIDLVSNSMNYLYNSTYLINKFKQYSKFKLKNIEEQFIIFIIYKFKLLVFYQVSKFEQLEIEIYILVKVLIEIQLENIIKKLPNNSNIINSLINHEKIMLI</sequence>
<protein>
    <submittedName>
        <fullName evidence="9">ATP synthase B chain</fullName>
    </submittedName>
</protein>
<evidence type="ECO:0000256" key="5">
    <source>
        <dbReference type="ARBA" id="ARBA00023065"/>
    </source>
</evidence>
<keyword evidence="8" id="KW-1133">Transmembrane helix</keyword>
<evidence type="ECO:0000256" key="3">
    <source>
        <dbReference type="ARBA" id="ARBA00022547"/>
    </source>
</evidence>
<evidence type="ECO:0000256" key="1">
    <source>
        <dbReference type="ARBA" id="ARBA00004325"/>
    </source>
</evidence>
<evidence type="ECO:0000313" key="9">
    <source>
        <dbReference type="EMBL" id="AIA61051.1"/>
    </source>
</evidence>
<evidence type="ECO:0000256" key="4">
    <source>
        <dbReference type="ARBA" id="ARBA00022781"/>
    </source>
</evidence>
<dbReference type="GO" id="GO:0045259">
    <property type="term" value="C:proton-transporting ATP synthase complex"/>
    <property type="evidence" value="ECO:0007669"/>
    <property type="project" value="UniProtKB-KW"/>
</dbReference>